<name>A0A1I4N6Y3_9HYPH</name>
<dbReference type="STRING" id="582667.SAMN05192568_1019119"/>
<evidence type="ECO:0000313" key="2">
    <source>
        <dbReference type="EMBL" id="SFM11312.1"/>
    </source>
</evidence>
<evidence type="ECO:0000313" key="3">
    <source>
        <dbReference type="Proteomes" id="UP000199048"/>
    </source>
</evidence>
<gene>
    <name evidence="2" type="ORF">SAMN05192568_1019119</name>
</gene>
<protein>
    <submittedName>
        <fullName evidence="2">Uncharacterized protein</fullName>
    </submittedName>
</protein>
<dbReference type="AlphaFoldDB" id="A0A1I4N6Y3"/>
<dbReference type="Proteomes" id="UP000199048">
    <property type="component" value="Unassembled WGS sequence"/>
</dbReference>
<feature type="compositionally biased region" description="Basic and acidic residues" evidence="1">
    <location>
        <begin position="7"/>
        <end position="21"/>
    </location>
</feature>
<dbReference type="EMBL" id="FOTK01000019">
    <property type="protein sequence ID" value="SFM11312.1"/>
    <property type="molecule type" value="Genomic_DNA"/>
</dbReference>
<feature type="region of interest" description="Disordered" evidence="1">
    <location>
        <begin position="1"/>
        <end position="27"/>
    </location>
</feature>
<keyword evidence="3" id="KW-1185">Reference proteome</keyword>
<evidence type="ECO:0000256" key="1">
    <source>
        <dbReference type="SAM" id="MobiDB-lite"/>
    </source>
</evidence>
<reference evidence="3" key="1">
    <citation type="submission" date="2016-10" db="EMBL/GenBank/DDBJ databases">
        <authorList>
            <person name="Varghese N."/>
            <person name="Submissions S."/>
        </authorList>
    </citation>
    <scope>NUCLEOTIDE SEQUENCE [LARGE SCALE GENOMIC DNA]</scope>
    <source>
        <strain evidence="3">BL36</strain>
    </source>
</reference>
<accession>A0A1I4N6Y3</accession>
<sequence>MPWSLKEALERRDRDRNESGDRSPSGLPADLVLWAPGEIEQPVSLVRALVSFSLDLREAHDAVDRLACGESVRVTLSTTAESESLPSLRAFGVMANVLAGEATA</sequence>
<organism evidence="2 3">
    <name type="scientific">Methylobacterium pseudosasicola</name>
    <dbReference type="NCBI Taxonomy" id="582667"/>
    <lineage>
        <taxon>Bacteria</taxon>
        <taxon>Pseudomonadati</taxon>
        <taxon>Pseudomonadota</taxon>
        <taxon>Alphaproteobacteria</taxon>
        <taxon>Hyphomicrobiales</taxon>
        <taxon>Methylobacteriaceae</taxon>
        <taxon>Methylobacterium</taxon>
    </lineage>
</organism>
<proteinExistence type="predicted"/>